<evidence type="ECO:0000313" key="12">
    <source>
        <dbReference type="WBParaSite" id="PTRK_0000292000.1"/>
    </source>
</evidence>
<keyword evidence="4 9" id="KW-0862">Zinc</keyword>
<dbReference type="PANTHER" id="PTHR11607:SF3">
    <property type="entry name" value="LYSOSOMAL ALPHA-MANNOSIDASE"/>
    <property type="match status" value="1"/>
</dbReference>
<evidence type="ECO:0000313" key="11">
    <source>
        <dbReference type="Proteomes" id="UP000038045"/>
    </source>
</evidence>
<dbReference type="SMART" id="SM00872">
    <property type="entry name" value="Alpha-mann_mid"/>
    <property type="match status" value="1"/>
</dbReference>
<evidence type="ECO:0000256" key="9">
    <source>
        <dbReference type="RuleBase" id="RU361199"/>
    </source>
</evidence>
<sequence length="990" mass="114367">MHKEDVQVLKLYKTLNFNQPMDEYAKGYRDITYSNEGIMKERKLDVILIPHSHCDAGWLETYEEYSYQTNRILKNANTYLPKFDKMKFIYAEMGFFEIFWNSITEEDRQKTRDLLKSDKYEIVTGGWVQNDEANSFFYGILMQLIEGHEFLQNQMDYKPKNHWSIDPFGLSTTMAYIMKKSGFDNAAINRIHYLLKQKFAQDKLFEFNWRQLIGGKESQDLFTHVLPYEGYLFYAHCGPDSKVCCNFDFLRLHVYSCPSEGPVATTNDNVKERSALIADQFRKRGQLMNNSATFVPLGYDFAWSFTTEWEDQYTNFQKIFDHINNDPQYNMNIRFGTLDDYFTTVHKNMKETNKKPETLSGDFFTYSDETTRYWSGYYVSRPYHKRFERILEHYLRAADIIYSSVLLKNGPVPSVDYNLLVNSRRILGIFQHHDGITGTSRQRVMDDYRSKLFNAVVNCYTVIEESVKHSLNIKEDVKMIDKIENSASFESTKTINENKNIIIMNPLAHEVDKISCLKVNSTDYYVMDEDRKLPDQEYYPVFTVLPSQSNIFISETEFELCFESNLPPLGMKSFILEKGNMYTPPKASVFVSDSKIKSSVFKILPTTKKTNIKTQQVKVTFDSKTGFIRFINITPVDLHFAEFGLSKVGTHSGAYLFNPDGPSKRLKEDNNVFVVSEGKLKGSVYVRGNIQTNLVHYYEINKYEKTVSIQNTLDISSIENFEMGMKLNTGIDNKKIFYTDLNGFQLIKRRFLDSLPLQGNFYPFPSMMYIEDSRKRLTILTGQPLGVSSTGNGVIEILIDRRSSHDDEAGMGEGVIDKMKARSNFKILLESFETKNSDEDALAGFGTIVAHNSLNSLLYPPIKMITTEKVSVENINNFSILKKSLPCDIHLVMSRSMLKKDDYNVRNDKNEVIRGPSDEIGLIFNRVINNCGIKSSGECSSDGSLIFANLFNFNYKSIHNSSLTLLHVEDQNISDIKIDQQELRTIKIVR</sequence>
<reference evidence="12" key="1">
    <citation type="submission" date="2017-02" db="UniProtKB">
        <authorList>
            <consortium name="WormBaseParasite"/>
        </authorList>
    </citation>
    <scope>IDENTIFICATION</scope>
</reference>
<dbReference type="Proteomes" id="UP000038045">
    <property type="component" value="Unplaced"/>
</dbReference>
<dbReference type="GO" id="GO:0004572">
    <property type="term" value="F:mannosyl-oligosaccharide 1,3-1,6-alpha-mannosidase activity"/>
    <property type="evidence" value="ECO:0007669"/>
    <property type="project" value="UniProtKB-EC"/>
</dbReference>
<comment type="cofactor">
    <cofactor evidence="9">
        <name>Zn(2+)</name>
        <dbReference type="ChEBI" id="CHEBI:29105"/>
    </cofactor>
    <text evidence="9">Binds 1 zinc ion per subunit.</text>
</comment>
<dbReference type="Gene3D" id="2.60.40.1180">
    <property type="entry name" value="Golgi alpha-mannosidase II"/>
    <property type="match status" value="1"/>
</dbReference>
<dbReference type="STRING" id="131310.A0A0N4Z6W4"/>
<comment type="similarity">
    <text evidence="1 9">Belongs to the glycosyl hydrolase 38 family.</text>
</comment>
<dbReference type="Pfam" id="PF09261">
    <property type="entry name" value="Alpha-mann_mid"/>
    <property type="match status" value="1"/>
</dbReference>
<name>A0A0N4Z6W4_PARTI</name>
<keyword evidence="6 9" id="KW-0326">Glycosidase</keyword>
<protein>
    <recommendedName>
        <fullName evidence="9">Alpha-mannosidase</fullName>
        <ecNumber evidence="9">3.2.1.-</ecNumber>
    </recommendedName>
</protein>
<dbReference type="Gene3D" id="3.20.110.10">
    <property type="entry name" value="Glycoside hydrolase 38, N terminal domain"/>
    <property type="match status" value="1"/>
</dbReference>
<dbReference type="InterPro" id="IPR037094">
    <property type="entry name" value="Glyco_hydro_38_cen_sf"/>
</dbReference>
<evidence type="ECO:0000256" key="5">
    <source>
        <dbReference type="ARBA" id="ARBA00023157"/>
    </source>
</evidence>
<evidence type="ECO:0000256" key="3">
    <source>
        <dbReference type="ARBA" id="ARBA00022801"/>
    </source>
</evidence>
<evidence type="ECO:0000256" key="2">
    <source>
        <dbReference type="ARBA" id="ARBA00022723"/>
    </source>
</evidence>
<accession>A0A0N4Z6W4</accession>
<evidence type="ECO:0000256" key="7">
    <source>
        <dbReference type="ARBA" id="ARBA00059516"/>
    </source>
</evidence>
<dbReference type="InterPro" id="IPR050843">
    <property type="entry name" value="Glycosyl_Hydrlase_38"/>
</dbReference>
<dbReference type="InterPro" id="IPR015341">
    <property type="entry name" value="Glyco_hydro_38_cen"/>
</dbReference>
<keyword evidence="2 9" id="KW-0479">Metal-binding</keyword>
<dbReference type="InterPro" id="IPR000602">
    <property type="entry name" value="Glyco_hydro_38_N"/>
</dbReference>
<dbReference type="InterPro" id="IPR011330">
    <property type="entry name" value="Glyco_hydro/deAcase_b/a-brl"/>
</dbReference>
<dbReference type="Gene3D" id="2.70.98.30">
    <property type="entry name" value="Golgi alpha-mannosidase II, domain 4"/>
    <property type="match status" value="1"/>
</dbReference>
<dbReference type="GO" id="GO:0000139">
    <property type="term" value="C:Golgi membrane"/>
    <property type="evidence" value="ECO:0007669"/>
    <property type="project" value="TreeGrafter"/>
</dbReference>
<keyword evidence="5" id="KW-1015">Disulfide bond</keyword>
<dbReference type="GO" id="GO:0046872">
    <property type="term" value="F:metal ion binding"/>
    <property type="evidence" value="ECO:0007669"/>
    <property type="project" value="UniProtKB-KW"/>
</dbReference>
<organism evidence="11 12">
    <name type="scientific">Parastrongyloides trichosuri</name>
    <name type="common">Possum-specific nematode worm</name>
    <dbReference type="NCBI Taxonomy" id="131310"/>
    <lineage>
        <taxon>Eukaryota</taxon>
        <taxon>Metazoa</taxon>
        <taxon>Ecdysozoa</taxon>
        <taxon>Nematoda</taxon>
        <taxon>Chromadorea</taxon>
        <taxon>Rhabditida</taxon>
        <taxon>Tylenchina</taxon>
        <taxon>Panagrolaimomorpha</taxon>
        <taxon>Strongyloidoidea</taxon>
        <taxon>Strongyloididae</taxon>
        <taxon>Parastrongyloides</taxon>
    </lineage>
</organism>
<comment type="catalytic activity">
    <reaction evidence="8">
        <text>N(4)-{beta-D-GlcNAc-(1-&gt;2)-alpha-D-Man-(1-&gt;3)-[alpha-D-Man-(1-&gt;3)-[alpha-D-Man-(1-&gt;6)]-alpha-D-Man-(1-&gt;6)]-beta-D-Man-(1-&gt;4)-beta-D-GlcNAc-(1-&gt;4)-beta-D-GlcNAc}-L-asparaginyl-[protein] + 2 H2O = 2 alpha-D-mannopyranose + an N(4)-{beta-D-GlcNAc-(1-&gt;2)-alpha-D-Man-(1-&gt;3)-[alpha-D-Man-(1-&gt;6)]-beta-D-Man-(1-&gt;4)-beta-D-GlcNAc-(1-&gt;4)-beta-D-GlcNAc}-L-asparaginyl-[protein]</text>
        <dbReference type="Rhea" id="RHEA:56052"/>
        <dbReference type="Rhea" id="RHEA-COMP:14368"/>
        <dbReference type="Rhea" id="RHEA-COMP:14369"/>
        <dbReference type="ChEBI" id="CHEBI:15377"/>
        <dbReference type="ChEBI" id="CHEBI:28729"/>
        <dbReference type="ChEBI" id="CHEBI:60615"/>
        <dbReference type="ChEBI" id="CHEBI:60625"/>
        <dbReference type="EC" id="3.2.1.114"/>
    </reaction>
</comment>
<dbReference type="SUPFAM" id="SSF74650">
    <property type="entry name" value="Galactose mutarotase-like"/>
    <property type="match status" value="1"/>
</dbReference>
<dbReference type="InterPro" id="IPR013780">
    <property type="entry name" value="Glyco_hydro_b"/>
</dbReference>
<proteinExistence type="inferred from homology"/>
<dbReference type="FunFam" id="1.20.1270.50:FF:000001">
    <property type="entry name" value="Alpha-mannosidase"/>
    <property type="match status" value="1"/>
</dbReference>
<keyword evidence="11" id="KW-1185">Reference proteome</keyword>
<dbReference type="SUPFAM" id="SSF88688">
    <property type="entry name" value="Families 57/38 glycoside transferase middle domain"/>
    <property type="match status" value="1"/>
</dbReference>
<dbReference type="GO" id="GO:0030246">
    <property type="term" value="F:carbohydrate binding"/>
    <property type="evidence" value="ECO:0007669"/>
    <property type="project" value="InterPro"/>
</dbReference>
<dbReference type="GO" id="GO:0006491">
    <property type="term" value="P:N-glycan processing"/>
    <property type="evidence" value="ECO:0007669"/>
    <property type="project" value="TreeGrafter"/>
</dbReference>
<dbReference type="Gene3D" id="1.20.1270.50">
    <property type="entry name" value="Glycoside hydrolase family 38, central domain"/>
    <property type="match status" value="1"/>
</dbReference>
<dbReference type="AlphaFoldDB" id="A0A0N4Z6W4"/>
<dbReference type="EC" id="3.2.1.-" evidence="9"/>
<evidence type="ECO:0000256" key="8">
    <source>
        <dbReference type="ARBA" id="ARBA00093232"/>
    </source>
</evidence>
<dbReference type="InterPro" id="IPR011013">
    <property type="entry name" value="Gal_mutarotase_sf_dom"/>
</dbReference>
<dbReference type="InterPro" id="IPR028995">
    <property type="entry name" value="Glyco_hydro_57/38_cen_sf"/>
</dbReference>
<dbReference type="SUPFAM" id="SSF88713">
    <property type="entry name" value="Glycoside hydrolase/deacetylase"/>
    <property type="match status" value="1"/>
</dbReference>
<keyword evidence="3 9" id="KW-0378">Hydrolase</keyword>
<dbReference type="PANTHER" id="PTHR11607">
    <property type="entry name" value="ALPHA-MANNOSIDASE"/>
    <property type="match status" value="1"/>
</dbReference>
<dbReference type="Pfam" id="PF07748">
    <property type="entry name" value="Glyco_hydro_38C"/>
    <property type="match status" value="1"/>
</dbReference>
<evidence type="ECO:0000256" key="6">
    <source>
        <dbReference type="ARBA" id="ARBA00023295"/>
    </source>
</evidence>
<dbReference type="WBParaSite" id="PTRK_0000292000.1">
    <property type="protein sequence ID" value="PTRK_0000292000.1"/>
    <property type="gene ID" value="PTRK_0000292000"/>
</dbReference>
<evidence type="ECO:0000256" key="4">
    <source>
        <dbReference type="ARBA" id="ARBA00022833"/>
    </source>
</evidence>
<comment type="function">
    <text evidence="7">Catalyzes the first committed step in the biosynthesis of complex N-glycans. It controls conversion of high mannose to complex N-glycans; the final hydrolytic step in the N-glycan maturation pathway.</text>
</comment>
<evidence type="ECO:0000259" key="10">
    <source>
        <dbReference type="SMART" id="SM00872"/>
    </source>
</evidence>
<feature type="domain" description="Glycoside hydrolase family 38 central" evidence="10">
    <location>
        <begin position="372"/>
        <end position="452"/>
    </location>
</feature>
<evidence type="ECO:0000256" key="1">
    <source>
        <dbReference type="ARBA" id="ARBA00009792"/>
    </source>
</evidence>
<dbReference type="InterPro" id="IPR011682">
    <property type="entry name" value="Glyco_hydro_38_C"/>
</dbReference>
<dbReference type="GO" id="GO:0006013">
    <property type="term" value="P:mannose metabolic process"/>
    <property type="evidence" value="ECO:0007669"/>
    <property type="project" value="InterPro"/>
</dbReference>
<dbReference type="InterPro" id="IPR027291">
    <property type="entry name" value="Glyco_hydro_38_N_sf"/>
</dbReference>
<dbReference type="Pfam" id="PF01074">
    <property type="entry name" value="Glyco_hydro_38N"/>
    <property type="match status" value="1"/>
</dbReference>